<dbReference type="AlphaFoldDB" id="A0AAY4DHD7"/>
<keyword evidence="3" id="KW-1185">Reference proteome</keyword>
<dbReference type="Proteomes" id="UP000694580">
    <property type="component" value="Chromosome 2"/>
</dbReference>
<evidence type="ECO:0000313" key="3">
    <source>
        <dbReference type="Proteomes" id="UP000694580"/>
    </source>
</evidence>
<accession>A0AAY4DHD7</accession>
<keyword evidence="1" id="KW-0812">Transmembrane</keyword>
<evidence type="ECO:0000313" key="2">
    <source>
        <dbReference type="Ensembl" id="ENSDCDP00010044947.1"/>
    </source>
</evidence>
<sequence length="82" mass="8840">QPGEQCECVNPCCNATACTLRVGAVCAHGDCQVTRALSASFPSESFLSSHFSPGSGDVSEAWFRLFCLFSIFSSCLSFWFSL</sequence>
<reference evidence="2" key="3">
    <citation type="submission" date="2025-09" db="UniProtKB">
        <authorList>
            <consortium name="Ensembl"/>
        </authorList>
    </citation>
    <scope>IDENTIFICATION</scope>
</reference>
<keyword evidence="1" id="KW-0472">Membrane</keyword>
<dbReference type="Gene3D" id="4.10.70.10">
    <property type="entry name" value="Disintegrin domain"/>
    <property type="match status" value="1"/>
</dbReference>
<reference evidence="2 3" key="1">
    <citation type="submission" date="2020-06" db="EMBL/GenBank/DDBJ databases">
        <authorList>
            <consortium name="Wellcome Sanger Institute Data Sharing"/>
        </authorList>
    </citation>
    <scope>NUCLEOTIDE SEQUENCE [LARGE SCALE GENOMIC DNA]</scope>
</reference>
<protein>
    <submittedName>
        <fullName evidence="2">Uncharacterized protein</fullName>
    </submittedName>
</protein>
<dbReference type="Ensembl" id="ENSDCDT00010055078.1">
    <property type="protein sequence ID" value="ENSDCDP00010044947.1"/>
    <property type="gene ID" value="ENSDCDG00010027743.1"/>
</dbReference>
<reference evidence="2" key="2">
    <citation type="submission" date="2025-08" db="UniProtKB">
        <authorList>
            <consortium name="Ensembl"/>
        </authorList>
    </citation>
    <scope>IDENTIFICATION</scope>
</reference>
<organism evidence="2 3">
    <name type="scientific">Denticeps clupeoides</name>
    <name type="common">denticle herring</name>
    <dbReference type="NCBI Taxonomy" id="299321"/>
    <lineage>
        <taxon>Eukaryota</taxon>
        <taxon>Metazoa</taxon>
        <taxon>Chordata</taxon>
        <taxon>Craniata</taxon>
        <taxon>Vertebrata</taxon>
        <taxon>Euteleostomi</taxon>
        <taxon>Actinopterygii</taxon>
        <taxon>Neopterygii</taxon>
        <taxon>Teleostei</taxon>
        <taxon>Clupei</taxon>
        <taxon>Clupeiformes</taxon>
        <taxon>Denticipitoidei</taxon>
        <taxon>Denticipitidae</taxon>
        <taxon>Denticeps</taxon>
    </lineage>
</organism>
<proteinExistence type="predicted"/>
<name>A0AAY4DHD7_9TELE</name>
<feature type="transmembrane region" description="Helical" evidence="1">
    <location>
        <begin position="61"/>
        <end position="80"/>
    </location>
</feature>
<keyword evidence="1" id="KW-1133">Transmembrane helix</keyword>
<dbReference type="InterPro" id="IPR036436">
    <property type="entry name" value="Disintegrin_dom_sf"/>
</dbReference>
<evidence type="ECO:0000256" key="1">
    <source>
        <dbReference type="SAM" id="Phobius"/>
    </source>
</evidence>